<name>A0A2A4ZA94_9PROT</name>
<dbReference type="Gene3D" id="2.20.25.110">
    <property type="entry name" value="S-adenosyl-L-methionine-dependent methyltransferases"/>
    <property type="match status" value="1"/>
</dbReference>
<accession>A0A2A4ZA94</accession>
<comment type="caution">
    <text evidence="3">The sequence shown here is derived from an EMBL/GenBank/DDBJ whole genome shotgun (WGS) entry which is preliminary data.</text>
</comment>
<gene>
    <name evidence="3" type="ORF">COB13_02135</name>
</gene>
<dbReference type="Gene3D" id="3.40.50.150">
    <property type="entry name" value="Vaccinia Virus protein VP39"/>
    <property type="match status" value="1"/>
</dbReference>
<dbReference type="InterPro" id="IPR029063">
    <property type="entry name" value="SAM-dependent_MTases_sf"/>
</dbReference>
<evidence type="ECO:0000256" key="1">
    <source>
        <dbReference type="ARBA" id="ARBA00022679"/>
    </source>
</evidence>
<reference evidence="3" key="2">
    <citation type="journal article" date="2018" name="ISME J.">
        <title>A dynamic microbial community with high functional redundancy inhabits the cold, oxic subseafloor aquifer.</title>
        <authorList>
            <person name="Tully B.J."/>
            <person name="Wheat C.G."/>
            <person name="Glazer B.T."/>
            <person name="Huber J.A."/>
        </authorList>
    </citation>
    <scope>NUCLEOTIDE SEQUENCE</scope>
    <source>
        <strain evidence="3">NORP83</strain>
    </source>
</reference>
<evidence type="ECO:0000313" key="3">
    <source>
        <dbReference type="EMBL" id="PCJ03446.1"/>
    </source>
</evidence>
<feature type="domain" description="Methyltransferase" evidence="2">
    <location>
        <begin position="39"/>
        <end position="132"/>
    </location>
</feature>
<sequence length="241" mass="27515">MPDLHYDHPRLAKLYDDDSGWSESRDFYLNLSGDAPKQILDLGCGTGLICNQYAKHGHHVTGLDPSVSMLDVARNSQYGEVINWVEAFSQDFHLNQKFDLIIMTGHAFQVLLTDNAVSETFKMVKNHLKPDGIFTFETRNPTIDWPTLWHQDYVLQLPSETVKISRRVLSYQNQRLIFEHYFKFDDETLKSTSDLRFMPDKKITELAALAGLSVENFIGDWTGGDFNSATSQEMIFSLALA</sequence>
<dbReference type="AlphaFoldDB" id="A0A2A4ZA94"/>
<dbReference type="GO" id="GO:0008168">
    <property type="term" value="F:methyltransferase activity"/>
    <property type="evidence" value="ECO:0007669"/>
    <property type="project" value="UniProtKB-KW"/>
</dbReference>
<dbReference type="CDD" id="cd02440">
    <property type="entry name" value="AdoMet_MTases"/>
    <property type="match status" value="1"/>
</dbReference>
<dbReference type="Pfam" id="PF13649">
    <property type="entry name" value="Methyltransf_25"/>
    <property type="match status" value="1"/>
</dbReference>
<dbReference type="PANTHER" id="PTHR43861">
    <property type="entry name" value="TRANS-ACONITATE 2-METHYLTRANSFERASE-RELATED"/>
    <property type="match status" value="1"/>
</dbReference>
<organism evidence="3">
    <name type="scientific">OCS116 cluster bacterium</name>
    <dbReference type="NCBI Taxonomy" id="2030921"/>
    <lineage>
        <taxon>Bacteria</taxon>
        <taxon>Pseudomonadati</taxon>
        <taxon>Pseudomonadota</taxon>
        <taxon>Alphaproteobacteria</taxon>
        <taxon>OCS116 cluster</taxon>
    </lineage>
</organism>
<reference key="1">
    <citation type="submission" date="2017-08" db="EMBL/GenBank/DDBJ databases">
        <title>A dynamic microbial community with high functional redundancy inhabits the cold, oxic subseafloor aquifer.</title>
        <authorList>
            <person name="Tully B.J."/>
            <person name="Wheat C.G."/>
            <person name="Glazer B.T."/>
            <person name="Huber J.A."/>
        </authorList>
    </citation>
    <scope>NUCLEOTIDE SEQUENCE [LARGE SCALE GENOMIC DNA]</scope>
</reference>
<dbReference type="SUPFAM" id="SSF53335">
    <property type="entry name" value="S-adenosyl-L-methionine-dependent methyltransferases"/>
    <property type="match status" value="1"/>
</dbReference>
<evidence type="ECO:0000259" key="2">
    <source>
        <dbReference type="Pfam" id="PF13649"/>
    </source>
</evidence>
<dbReference type="EMBL" id="NVUS01000002">
    <property type="protein sequence ID" value="PCJ03446.1"/>
    <property type="molecule type" value="Genomic_DNA"/>
</dbReference>
<protein>
    <submittedName>
        <fullName evidence="3">SAM-dependent methyltransferase</fullName>
    </submittedName>
</protein>
<keyword evidence="1 3" id="KW-0808">Transferase</keyword>
<dbReference type="GO" id="GO:0032259">
    <property type="term" value="P:methylation"/>
    <property type="evidence" value="ECO:0007669"/>
    <property type="project" value="UniProtKB-KW"/>
</dbReference>
<proteinExistence type="predicted"/>
<keyword evidence="3" id="KW-0489">Methyltransferase</keyword>
<dbReference type="InterPro" id="IPR041698">
    <property type="entry name" value="Methyltransf_25"/>
</dbReference>